<organism evidence="2">
    <name type="scientific">Glycine soja</name>
    <name type="common">Wild soybean</name>
    <dbReference type="NCBI Taxonomy" id="3848"/>
    <lineage>
        <taxon>Eukaryota</taxon>
        <taxon>Viridiplantae</taxon>
        <taxon>Streptophyta</taxon>
        <taxon>Embryophyta</taxon>
        <taxon>Tracheophyta</taxon>
        <taxon>Spermatophyta</taxon>
        <taxon>Magnoliopsida</taxon>
        <taxon>eudicotyledons</taxon>
        <taxon>Gunneridae</taxon>
        <taxon>Pentapetalae</taxon>
        <taxon>rosids</taxon>
        <taxon>fabids</taxon>
        <taxon>Fabales</taxon>
        <taxon>Fabaceae</taxon>
        <taxon>Papilionoideae</taxon>
        <taxon>50 kb inversion clade</taxon>
        <taxon>NPAAA clade</taxon>
        <taxon>indigoferoid/millettioid clade</taxon>
        <taxon>Phaseoleae</taxon>
        <taxon>Glycine</taxon>
        <taxon>Glycine subgen. Soja</taxon>
    </lineage>
</organism>
<dbReference type="InterPro" id="IPR058352">
    <property type="entry name" value="DUF8039"/>
</dbReference>
<dbReference type="PANTHER" id="PTHR33018">
    <property type="entry name" value="OS10G0338966 PROTEIN-RELATED"/>
    <property type="match status" value="1"/>
</dbReference>
<dbReference type="Proteomes" id="UP000053555">
    <property type="component" value="Unassembled WGS sequence"/>
</dbReference>
<dbReference type="AlphaFoldDB" id="A0A0B2QQM8"/>
<sequence>MQQQWVDIIGNIKEQVRNEYEEQHKRSLEEFKKELSSQIFIQLSQMGSQYSPLIEVDLQALAARLSTKGSNVETADVDPSGDKNVSLKPTMGLYVQRQHTTVLVALGKICEGGFAIHNVTYADDVVRVSVDKVIEGDAEVPFPTSEIQYVRQALQKFIAWPTNLLKKCHMSKFGLSNVVASFFLTFSDVNEIVAGYKCLNISILQLWMLFLDEWSSTLGHASVYGFLEPQSIHNAKD</sequence>
<evidence type="ECO:0000259" key="1">
    <source>
        <dbReference type="Pfam" id="PF26133"/>
    </source>
</evidence>
<feature type="domain" description="DUF8039" evidence="1">
    <location>
        <begin position="93"/>
        <end position="165"/>
    </location>
</feature>
<accession>A0A0B2QQM8</accession>
<reference evidence="2" key="1">
    <citation type="submission" date="2014-07" db="EMBL/GenBank/DDBJ databases">
        <title>Identification of a novel salt tolerance gene in wild soybean by whole-genome sequencing.</title>
        <authorList>
            <person name="Lam H.-M."/>
            <person name="Qi X."/>
            <person name="Li M.-W."/>
            <person name="Liu X."/>
            <person name="Xie M."/>
            <person name="Ni M."/>
            <person name="Xu X."/>
        </authorList>
    </citation>
    <scope>NUCLEOTIDE SEQUENCE [LARGE SCALE GENOMIC DNA]</scope>
    <source>
        <tissue evidence="2">Root</tissue>
    </source>
</reference>
<proteinExistence type="predicted"/>
<evidence type="ECO:0000313" key="2">
    <source>
        <dbReference type="EMBL" id="KHN23700.1"/>
    </source>
</evidence>
<protein>
    <recommendedName>
        <fullName evidence="1">DUF8039 domain-containing protein</fullName>
    </recommendedName>
</protein>
<name>A0A0B2QQM8_GLYSO</name>
<dbReference type="Pfam" id="PF26133">
    <property type="entry name" value="DUF8039"/>
    <property type="match status" value="1"/>
</dbReference>
<dbReference type="EMBL" id="KN656049">
    <property type="protein sequence ID" value="KHN23700.1"/>
    <property type="molecule type" value="Genomic_DNA"/>
</dbReference>
<gene>
    <name evidence="2" type="ORF">glysoja_050277</name>
</gene>
<dbReference type="PANTHER" id="PTHR33018:SF34">
    <property type="entry name" value="OS02G0472350 PROTEIN"/>
    <property type="match status" value="1"/>
</dbReference>